<evidence type="ECO:0000313" key="3">
    <source>
        <dbReference type="Proteomes" id="UP000019116"/>
    </source>
</evidence>
<sequence length="153" mass="16687">MIHPKKLAQLAKKCQRMLAARTSARRRHASDTAADECCSTVSSVVADEGHCVVYTADGTRFEVPLAYLRTTVFSELLRMSEEEFGFANGSDGGRIMLPCDAAVMEYVLCLVRREASEEVEKAFLGSIAGHCHSYNASCMAPSMGISHQFALCT</sequence>
<dbReference type="GeneID" id="123107623"/>
<dbReference type="OMA" id="GSIAGHC"/>
<dbReference type="Gramene" id="TraesMAC5A03G02712030.1">
    <property type="protein sequence ID" value="TraesMAC5A03G02712030.1.CDS1"/>
    <property type="gene ID" value="TraesMAC5A03G02712030"/>
</dbReference>
<dbReference type="Gramene" id="TraesKAR5A01G0331280.1">
    <property type="protein sequence ID" value="cds.TraesKAR5A01G0331280.1"/>
    <property type="gene ID" value="TraesKAR5A01G0331280"/>
</dbReference>
<dbReference type="Gramene" id="TraesSTA5A03G02704460.1">
    <property type="protein sequence ID" value="TraesSTA5A03G02704460.1.CDS1"/>
    <property type="gene ID" value="TraesSTA5A03G02704460"/>
</dbReference>
<comment type="similarity">
    <text evidence="1">Belongs to the ARG7 family.</text>
</comment>
<dbReference type="InterPro" id="IPR003676">
    <property type="entry name" value="SAUR_fam"/>
</dbReference>
<dbReference type="RefSeq" id="XP_044385523.1">
    <property type="nucleotide sequence ID" value="XM_044529588.1"/>
</dbReference>
<dbReference type="Gramene" id="TraesLAC5A03G02667760.1">
    <property type="protein sequence ID" value="TraesLAC5A03G02667760.1.CDS1"/>
    <property type="gene ID" value="TraesLAC5A03G02667760"/>
</dbReference>
<dbReference type="Gramene" id="TraesNOR5A03G02736690.1">
    <property type="protein sequence ID" value="TraesNOR5A03G02736690.1.CDS1"/>
    <property type="gene ID" value="TraesNOR5A03G02736690"/>
</dbReference>
<dbReference type="Pfam" id="PF02519">
    <property type="entry name" value="Auxin_inducible"/>
    <property type="match status" value="1"/>
</dbReference>
<accession>A0A3B6KKH6</accession>
<reference evidence="2" key="2">
    <citation type="submission" date="2018-10" db="UniProtKB">
        <authorList>
            <consortium name="EnsemblPlants"/>
        </authorList>
    </citation>
    <scope>IDENTIFICATION</scope>
</reference>
<dbReference type="AlphaFoldDB" id="A0A3B6KKH6"/>
<reference evidence="2" key="1">
    <citation type="submission" date="2018-08" db="EMBL/GenBank/DDBJ databases">
        <authorList>
            <person name="Rossello M."/>
        </authorList>
    </citation>
    <scope>NUCLEOTIDE SEQUENCE [LARGE SCALE GENOMIC DNA]</scope>
    <source>
        <strain evidence="2">cv. Chinese Spring</strain>
    </source>
</reference>
<name>A0A3B6KKH6_WHEAT</name>
<proteinExistence type="inferred from homology"/>
<organism evidence="2">
    <name type="scientific">Triticum aestivum</name>
    <name type="common">Wheat</name>
    <dbReference type="NCBI Taxonomy" id="4565"/>
    <lineage>
        <taxon>Eukaryota</taxon>
        <taxon>Viridiplantae</taxon>
        <taxon>Streptophyta</taxon>
        <taxon>Embryophyta</taxon>
        <taxon>Tracheophyta</taxon>
        <taxon>Spermatophyta</taxon>
        <taxon>Magnoliopsida</taxon>
        <taxon>Liliopsida</taxon>
        <taxon>Poales</taxon>
        <taxon>Poaceae</taxon>
        <taxon>BOP clade</taxon>
        <taxon>Pooideae</taxon>
        <taxon>Triticodae</taxon>
        <taxon>Triticeae</taxon>
        <taxon>Triticinae</taxon>
        <taxon>Triticum</taxon>
    </lineage>
</organism>
<dbReference type="PANTHER" id="PTHR31175">
    <property type="entry name" value="AUXIN-RESPONSIVE FAMILY PROTEIN"/>
    <property type="match status" value="1"/>
</dbReference>
<gene>
    <name evidence="2" type="primary">LOC123107623</name>
</gene>
<protein>
    <recommendedName>
        <fullName evidence="4">Auxin-responsive protein SAUR36</fullName>
    </recommendedName>
</protein>
<dbReference type="PANTHER" id="PTHR31175:SF70">
    <property type="entry name" value="AUXIN-RESPONSIVE PROTEIN"/>
    <property type="match status" value="1"/>
</dbReference>
<keyword evidence="3" id="KW-1185">Reference proteome</keyword>
<evidence type="ECO:0008006" key="4">
    <source>
        <dbReference type="Google" id="ProtNLM"/>
    </source>
</evidence>
<dbReference type="Gramene" id="TraesCS5A03G0829900.1">
    <property type="protein sequence ID" value="TraesCS5A03G0829900.1.CDS1"/>
    <property type="gene ID" value="TraesCS5A03G0829900"/>
</dbReference>
<dbReference type="Gramene" id="TraesCS5A02G344700.1">
    <property type="protein sequence ID" value="TraesCS5A02G344700.1.cds1"/>
    <property type="gene ID" value="TraesCS5A02G344700"/>
</dbReference>
<evidence type="ECO:0000256" key="1">
    <source>
        <dbReference type="ARBA" id="ARBA00006974"/>
    </source>
</evidence>
<dbReference type="EnsemblPlants" id="TraesCS5A02G344700.1">
    <property type="protein sequence ID" value="TraesCS5A02G344700.1.cds1"/>
    <property type="gene ID" value="TraesCS5A02G344700"/>
</dbReference>
<dbReference type="Proteomes" id="UP000019116">
    <property type="component" value="Chromosome 5A"/>
</dbReference>
<dbReference type="OrthoDB" id="846920at2759"/>
<dbReference type="GO" id="GO:0009733">
    <property type="term" value="P:response to auxin"/>
    <property type="evidence" value="ECO:0007669"/>
    <property type="project" value="InterPro"/>
</dbReference>
<dbReference type="Gramene" id="TraesWEE_scaffold_005320_01G000500.1">
    <property type="protein sequence ID" value="TraesWEE_scaffold_005320_01G000500.1"/>
    <property type="gene ID" value="TraesWEE_scaffold_005320_01G000500"/>
</dbReference>
<evidence type="ECO:0000313" key="2">
    <source>
        <dbReference type="EnsemblPlants" id="TraesCS5A02G344700.1.cds1"/>
    </source>
</evidence>